<proteinExistence type="predicted"/>
<dbReference type="Pfam" id="PF13579">
    <property type="entry name" value="Glyco_trans_4_4"/>
    <property type="match status" value="1"/>
</dbReference>
<organism evidence="3 4">
    <name type="scientific">Candidatus Gottesmanbacteria bacterium GW2011_GWC2_39_8</name>
    <dbReference type="NCBI Taxonomy" id="1618450"/>
    <lineage>
        <taxon>Bacteria</taxon>
        <taxon>Candidatus Gottesmaniibacteriota</taxon>
    </lineage>
</organism>
<protein>
    <submittedName>
        <fullName evidence="3">Glycosyl transferase, group 1</fullName>
    </submittedName>
</protein>
<reference evidence="3 4" key="1">
    <citation type="journal article" date="2015" name="Nature">
        <title>rRNA introns, odd ribosomes, and small enigmatic genomes across a large radiation of phyla.</title>
        <authorList>
            <person name="Brown C.T."/>
            <person name="Hug L.A."/>
            <person name="Thomas B.C."/>
            <person name="Sharon I."/>
            <person name="Castelle C.J."/>
            <person name="Singh A."/>
            <person name="Wilkins M.J."/>
            <person name="Williams K.H."/>
            <person name="Banfield J.F."/>
        </authorList>
    </citation>
    <scope>NUCLEOTIDE SEQUENCE [LARGE SCALE GENOMIC DNA]</scope>
</reference>
<evidence type="ECO:0000259" key="1">
    <source>
        <dbReference type="Pfam" id="PF00534"/>
    </source>
</evidence>
<evidence type="ECO:0000313" key="4">
    <source>
        <dbReference type="Proteomes" id="UP000034539"/>
    </source>
</evidence>
<dbReference type="AlphaFoldDB" id="A0A0G0PSV0"/>
<dbReference type="Gene3D" id="3.40.50.2000">
    <property type="entry name" value="Glycogen Phosphorylase B"/>
    <property type="match status" value="2"/>
</dbReference>
<dbReference type="PANTHER" id="PTHR45947:SF3">
    <property type="entry name" value="SULFOQUINOVOSYL TRANSFERASE SQD2"/>
    <property type="match status" value="1"/>
</dbReference>
<accession>A0A0G0PSV0</accession>
<dbReference type="SUPFAM" id="SSF53756">
    <property type="entry name" value="UDP-Glycosyltransferase/glycogen phosphorylase"/>
    <property type="match status" value="1"/>
</dbReference>
<keyword evidence="3" id="KW-0808">Transferase</keyword>
<dbReference type="PANTHER" id="PTHR45947">
    <property type="entry name" value="SULFOQUINOVOSYL TRANSFERASE SQD2"/>
    <property type="match status" value="1"/>
</dbReference>
<dbReference type="Proteomes" id="UP000034539">
    <property type="component" value="Unassembled WGS sequence"/>
</dbReference>
<evidence type="ECO:0000313" key="3">
    <source>
        <dbReference type="EMBL" id="KKR30998.1"/>
    </source>
</evidence>
<dbReference type="InterPro" id="IPR050194">
    <property type="entry name" value="Glycosyltransferase_grp1"/>
</dbReference>
<dbReference type="PATRIC" id="fig|1618450.3.peg.1443"/>
<dbReference type="Pfam" id="PF00534">
    <property type="entry name" value="Glycos_transf_1"/>
    <property type="match status" value="1"/>
</dbReference>
<sequence length="421" mass="47735">MKINLICQYYPPEIGAPQARLSEMAIEWVKKGHEVTVLTGFPNHPTGIIPPEYLGKVFMKEYVSGVKIWRHWLYATPNEGFFKKTLAHISFMITIILFSLFRGERPDILIVSSPNFFSVISTYIISRVRRLPYIFEVRDLWPGIFIELGVLKNRYLIRIIEVVEMFLYRHAAAVVPVTQGFADNITRRGIPAEKIEVITNGVDLDTYTPNIINYSLRKELNLPLDAFILLYIGAHGISHGLQSVIEAAYLLRHDVGIHFLFVGEGADKVKLISIAQKKQLQNVTFIKGQPREKVIDFYHLADVCVVPLKNVQGLGTFIPSKMFEIMASGRPIIAPLHGEAADILKRSGGAIVIASEYPKALAKAIEDLKNDPERCKRLGIAGRKFVEEYYDRKLLARKYLALISKIVNTHHGTRIKTAIKW</sequence>
<dbReference type="EMBL" id="LBXN01000087">
    <property type="protein sequence ID" value="KKR30998.1"/>
    <property type="molecule type" value="Genomic_DNA"/>
</dbReference>
<comment type="caution">
    <text evidence="3">The sequence shown here is derived from an EMBL/GenBank/DDBJ whole genome shotgun (WGS) entry which is preliminary data.</text>
</comment>
<dbReference type="GO" id="GO:0016758">
    <property type="term" value="F:hexosyltransferase activity"/>
    <property type="evidence" value="ECO:0007669"/>
    <property type="project" value="TreeGrafter"/>
</dbReference>
<evidence type="ECO:0000259" key="2">
    <source>
        <dbReference type="Pfam" id="PF13579"/>
    </source>
</evidence>
<dbReference type="CDD" id="cd03794">
    <property type="entry name" value="GT4_WbuB-like"/>
    <property type="match status" value="1"/>
</dbReference>
<dbReference type="InterPro" id="IPR001296">
    <property type="entry name" value="Glyco_trans_1"/>
</dbReference>
<gene>
    <name evidence="3" type="ORF">UT63_C0087G0003</name>
</gene>
<feature type="domain" description="Glycosyl transferase family 1" evidence="1">
    <location>
        <begin position="216"/>
        <end position="384"/>
    </location>
</feature>
<dbReference type="InterPro" id="IPR028098">
    <property type="entry name" value="Glyco_trans_4-like_N"/>
</dbReference>
<feature type="domain" description="Glycosyltransferase subfamily 4-like N-terminal" evidence="2">
    <location>
        <begin position="16"/>
        <end position="201"/>
    </location>
</feature>
<name>A0A0G0PSV0_9BACT</name>